<accession>A0A517U3M0</accession>
<dbReference type="OrthoDB" id="284762at2"/>
<dbReference type="AlphaFoldDB" id="A0A517U3M0"/>
<keyword evidence="2" id="KW-1185">Reference proteome</keyword>
<name>A0A517U3M0_9BACT</name>
<dbReference type="EMBL" id="CP036339">
    <property type="protein sequence ID" value="QDT75216.1"/>
    <property type="molecule type" value="Genomic_DNA"/>
</dbReference>
<protein>
    <submittedName>
        <fullName evidence="1">Uncharacterized protein</fullName>
    </submittedName>
</protein>
<reference evidence="1 2" key="1">
    <citation type="submission" date="2019-02" db="EMBL/GenBank/DDBJ databases">
        <title>Deep-cultivation of Planctomycetes and their phenomic and genomic characterization uncovers novel biology.</title>
        <authorList>
            <person name="Wiegand S."/>
            <person name="Jogler M."/>
            <person name="Boedeker C."/>
            <person name="Pinto D."/>
            <person name="Vollmers J."/>
            <person name="Rivas-Marin E."/>
            <person name="Kohn T."/>
            <person name="Peeters S.H."/>
            <person name="Heuer A."/>
            <person name="Rast P."/>
            <person name="Oberbeckmann S."/>
            <person name="Bunk B."/>
            <person name="Jeske O."/>
            <person name="Meyerdierks A."/>
            <person name="Storesund J.E."/>
            <person name="Kallscheuer N."/>
            <person name="Luecker S."/>
            <person name="Lage O.M."/>
            <person name="Pohl T."/>
            <person name="Merkel B.J."/>
            <person name="Hornburger P."/>
            <person name="Mueller R.-W."/>
            <person name="Bruemmer F."/>
            <person name="Labrenz M."/>
            <person name="Spormann A.M."/>
            <person name="Op den Camp H."/>
            <person name="Overmann J."/>
            <person name="Amann R."/>
            <person name="Jetten M.S.M."/>
            <person name="Mascher T."/>
            <person name="Medema M.H."/>
            <person name="Devos D.P."/>
            <person name="Kaster A.-K."/>
            <person name="Ovreas L."/>
            <person name="Rohde M."/>
            <person name="Galperin M.Y."/>
            <person name="Jogler C."/>
        </authorList>
    </citation>
    <scope>NUCLEOTIDE SEQUENCE [LARGE SCALE GENOMIC DNA]</scope>
    <source>
        <strain evidence="1 2">I41</strain>
    </source>
</reference>
<organism evidence="1 2">
    <name type="scientific">Lacipirellula limnantheis</name>
    <dbReference type="NCBI Taxonomy" id="2528024"/>
    <lineage>
        <taxon>Bacteria</taxon>
        <taxon>Pseudomonadati</taxon>
        <taxon>Planctomycetota</taxon>
        <taxon>Planctomycetia</taxon>
        <taxon>Pirellulales</taxon>
        <taxon>Lacipirellulaceae</taxon>
        <taxon>Lacipirellula</taxon>
    </lineage>
</organism>
<dbReference type="Proteomes" id="UP000317909">
    <property type="component" value="Chromosome"/>
</dbReference>
<sequence length="121" mass="13281">MHSLVDWQERYDKVEAMVQAAGEYVQASDDLRPRVLETARTEVGELRGRRWVRQASLAAAIVGIAVTIRTSTGGNEPKIGDADAVYEQASQKSVGAGGFGWALVQAFCELRQRQSDKLQSD</sequence>
<dbReference type="KEGG" id="llh:I41_44260"/>
<proteinExistence type="predicted"/>
<evidence type="ECO:0000313" key="2">
    <source>
        <dbReference type="Proteomes" id="UP000317909"/>
    </source>
</evidence>
<gene>
    <name evidence="1" type="ORF">I41_44260</name>
</gene>
<dbReference type="RefSeq" id="WP_145434897.1">
    <property type="nucleotide sequence ID" value="NZ_CP036339.1"/>
</dbReference>
<evidence type="ECO:0000313" key="1">
    <source>
        <dbReference type="EMBL" id="QDT75216.1"/>
    </source>
</evidence>